<evidence type="ECO:0008006" key="4">
    <source>
        <dbReference type="Google" id="ProtNLM"/>
    </source>
</evidence>
<dbReference type="AlphaFoldDB" id="A0A238JK42"/>
<proteinExistence type="predicted"/>
<name>A0A238JK42_9RHOB</name>
<feature type="signal peptide" evidence="1">
    <location>
        <begin position="1"/>
        <end position="26"/>
    </location>
</feature>
<dbReference type="EMBL" id="FXYD01000001">
    <property type="protein sequence ID" value="SMX30855.1"/>
    <property type="molecule type" value="Genomic_DNA"/>
</dbReference>
<reference evidence="3" key="1">
    <citation type="submission" date="2017-05" db="EMBL/GenBank/DDBJ databases">
        <authorList>
            <person name="Rodrigo-Torres L."/>
            <person name="Arahal R. D."/>
            <person name="Lucena T."/>
        </authorList>
    </citation>
    <scope>NUCLEOTIDE SEQUENCE [LARGE SCALE GENOMIC DNA]</scope>
    <source>
        <strain evidence="3">CECT 8868</strain>
    </source>
</reference>
<organism evidence="2 3">
    <name type="scientific">Octadecabacter ascidiaceicola</name>
    <dbReference type="NCBI Taxonomy" id="1655543"/>
    <lineage>
        <taxon>Bacteria</taxon>
        <taxon>Pseudomonadati</taxon>
        <taxon>Pseudomonadota</taxon>
        <taxon>Alphaproteobacteria</taxon>
        <taxon>Rhodobacterales</taxon>
        <taxon>Roseobacteraceae</taxon>
        <taxon>Octadecabacter</taxon>
    </lineage>
</organism>
<evidence type="ECO:0000256" key="1">
    <source>
        <dbReference type="SAM" id="SignalP"/>
    </source>
</evidence>
<protein>
    <recommendedName>
        <fullName evidence="4">Tat pathway signal sequence domain protein</fullName>
    </recommendedName>
</protein>
<dbReference type="Proteomes" id="UP000203464">
    <property type="component" value="Unassembled WGS sequence"/>
</dbReference>
<accession>A0A238JK42</accession>
<evidence type="ECO:0000313" key="3">
    <source>
        <dbReference type="Proteomes" id="UP000203464"/>
    </source>
</evidence>
<sequence length="149" mass="15683">MNNTHTDIGLALATALLVALPAPILAQEGGADASPSITVEMNSTLQLEGACQLTFMLANGFDADVASLVFETVLLTKDGAVDRLTLFDMRDLPNGSPRVRQFNVPSLTCDELGQVLINGVAECSGDNIETAACLNALDYSTRIDVEILG</sequence>
<keyword evidence="1" id="KW-0732">Signal</keyword>
<keyword evidence="3" id="KW-1185">Reference proteome</keyword>
<evidence type="ECO:0000313" key="2">
    <source>
        <dbReference type="EMBL" id="SMX30855.1"/>
    </source>
</evidence>
<dbReference type="OrthoDB" id="7707524at2"/>
<gene>
    <name evidence="2" type="ORF">OCA8868_00066</name>
</gene>
<dbReference type="RefSeq" id="WP_093994578.1">
    <property type="nucleotide sequence ID" value="NZ_FXYD01000001.1"/>
</dbReference>
<feature type="chain" id="PRO_5012376003" description="Tat pathway signal sequence domain protein" evidence="1">
    <location>
        <begin position="27"/>
        <end position="149"/>
    </location>
</feature>